<dbReference type="Pfam" id="PF01410">
    <property type="entry name" value="COLFI"/>
    <property type="match status" value="1"/>
</dbReference>
<keyword evidence="9" id="KW-1185">Reference proteome</keyword>
<keyword evidence="6" id="KW-0732">Signal</keyword>
<dbReference type="Gene3D" id="2.60.120.1000">
    <property type="match status" value="1"/>
</dbReference>
<evidence type="ECO:0000256" key="2">
    <source>
        <dbReference type="ARBA" id="ARBA00022525"/>
    </source>
</evidence>
<evidence type="ECO:0000256" key="3">
    <source>
        <dbReference type="ARBA" id="ARBA00023119"/>
    </source>
</evidence>
<evidence type="ECO:0000256" key="6">
    <source>
        <dbReference type="SAM" id="SignalP"/>
    </source>
</evidence>
<dbReference type="EMBL" id="CALNXI010000044">
    <property type="protein sequence ID" value="CAH3016636.1"/>
    <property type="molecule type" value="Genomic_DNA"/>
</dbReference>
<sequence>MSRLFAPFFLFLILRSFASQRKSPNNVSTSRTKQNFCGRNWGGCCKCCNGRDGRDGKDSRDVRDGIFGYGMKGEKGEQGIKGNNGMKVEQGIKGNNGMKGQKGESGSPGKNASGKIRFGDTSEKCTGSIAGTVRYNNAQKTLQLCDGSAWLPLVTAGKGLTSNNPGRHCLDILNSGQSQGNGIYWIDPNGSSTADSFQAFCDMQTERGGWTLVATKVSPSFLFIKSAFSPVAAKTKNTDAASHIHPSMGDWDEIMFRFADVNTIRVIYNRKAGAPNVNKAEFDKFLMGKSLDRIKDVYGLYKYSLRDPKRNPKGGYLTIKGLHVRSNSGISEGHGGSDKWLDLWNHVDGNGNNYIYSDNSKATGTKCIAGYCYLHKPVWVMVR</sequence>
<keyword evidence="2" id="KW-0964">Secreted</keyword>
<dbReference type="InterPro" id="IPR036056">
    <property type="entry name" value="Fibrinogen-like_C"/>
</dbReference>
<protein>
    <recommendedName>
        <fullName evidence="7">Fibrinogen C-terminal domain-containing protein</fullName>
    </recommendedName>
</protein>
<dbReference type="PANTHER" id="PTHR16146">
    <property type="entry name" value="INTELECTIN"/>
    <property type="match status" value="1"/>
</dbReference>
<keyword evidence="4" id="KW-1015">Disulfide bond</keyword>
<proteinExistence type="predicted"/>
<reference evidence="8 9" key="1">
    <citation type="submission" date="2022-05" db="EMBL/GenBank/DDBJ databases">
        <authorList>
            <consortium name="Genoscope - CEA"/>
            <person name="William W."/>
        </authorList>
    </citation>
    <scope>NUCLEOTIDE SEQUENCE [LARGE SCALE GENOMIC DNA]</scope>
</reference>
<dbReference type="PROSITE" id="PS51406">
    <property type="entry name" value="FIBRINOGEN_C_2"/>
    <property type="match status" value="1"/>
</dbReference>
<evidence type="ECO:0000256" key="5">
    <source>
        <dbReference type="SAM" id="MobiDB-lite"/>
    </source>
</evidence>
<feature type="chain" id="PRO_5046059522" description="Fibrinogen C-terminal domain-containing protein" evidence="6">
    <location>
        <begin position="19"/>
        <end position="383"/>
    </location>
</feature>
<evidence type="ECO:0000256" key="4">
    <source>
        <dbReference type="ARBA" id="ARBA00023157"/>
    </source>
</evidence>
<comment type="caution">
    <text evidence="8">The sequence shown here is derived from an EMBL/GenBank/DDBJ whole genome shotgun (WGS) entry which is preliminary data.</text>
</comment>
<evidence type="ECO:0000256" key="1">
    <source>
        <dbReference type="ARBA" id="ARBA00004613"/>
    </source>
</evidence>
<name>A0ABN8LM74_9CNID</name>
<gene>
    <name evidence="8" type="ORF">PEVE_00030911</name>
</gene>
<dbReference type="InterPro" id="IPR002181">
    <property type="entry name" value="Fibrinogen_a/b/g_C_dom"/>
</dbReference>
<accession>A0ABN8LM74</accession>
<dbReference type="NCBIfam" id="NF040941">
    <property type="entry name" value="GGGWT_bact"/>
    <property type="match status" value="1"/>
</dbReference>
<feature type="region of interest" description="Disordered" evidence="5">
    <location>
        <begin position="78"/>
        <end position="117"/>
    </location>
</feature>
<evidence type="ECO:0000313" key="8">
    <source>
        <dbReference type="EMBL" id="CAH3016636.1"/>
    </source>
</evidence>
<feature type="signal peptide" evidence="6">
    <location>
        <begin position="1"/>
        <end position="18"/>
    </location>
</feature>
<keyword evidence="3" id="KW-0176">Collagen</keyword>
<evidence type="ECO:0000313" key="9">
    <source>
        <dbReference type="Proteomes" id="UP001159427"/>
    </source>
</evidence>
<dbReference type="InterPro" id="IPR000885">
    <property type="entry name" value="Fib_collagen_C"/>
</dbReference>
<dbReference type="PANTHER" id="PTHR16146:SF46">
    <property type="entry name" value="INTELECTIN-1A-RELATED"/>
    <property type="match status" value="1"/>
</dbReference>
<feature type="domain" description="Fibrinogen C-terminal" evidence="7">
    <location>
        <begin position="160"/>
        <end position="213"/>
    </location>
</feature>
<comment type="subcellular location">
    <subcellularLocation>
        <location evidence="1">Secreted</location>
    </subcellularLocation>
</comment>
<evidence type="ECO:0000259" key="7">
    <source>
        <dbReference type="PROSITE" id="PS51406"/>
    </source>
</evidence>
<organism evidence="8 9">
    <name type="scientific">Porites evermanni</name>
    <dbReference type="NCBI Taxonomy" id="104178"/>
    <lineage>
        <taxon>Eukaryota</taxon>
        <taxon>Metazoa</taxon>
        <taxon>Cnidaria</taxon>
        <taxon>Anthozoa</taxon>
        <taxon>Hexacorallia</taxon>
        <taxon>Scleractinia</taxon>
        <taxon>Fungiina</taxon>
        <taxon>Poritidae</taxon>
        <taxon>Porites</taxon>
    </lineage>
</organism>
<dbReference type="SUPFAM" id="SSF56496">
    <property type="entry name" value="Fibrinogen C-terminal domain-like"/>
    <property type="match status" value="1"/>
</dbReference>
<dbReference type="Proteomes" id="UP001159427">
    <property type="component" value="Unassembled WGS sequence"/>
</dbReference>